<keyword evidence="2" id="KW-0238">DNA-binding</keyword>
<protein>
    <submittedName>
        <fullName evidence="5">Transcriptional regulator, LacI family</fullName>
    </submittedName>
</protein>
<dbReference type="KEGG" id="pin:Ping_2013"/>
<dbReference type="CDD" id="cd01392">
    <property type="entry name" value="HTH_LacI"/>
    <property type="match status" value="1"/>
</dbReference>
<name>A1SWB2_PSYIN</name>
<dbReference type="Gene3D" id="3.40.50.2300">
    <property type="match status" value="2"/>
</dbReference>
<dbReference type="InterPro" id="IPR000843">
    <property type="entry name" value="HTH_LacI"/>
</dbReference>
<dbReference type="GO" id="GO:0000976">
    <property type="term" value="F:transcription cis-regulatory region binding"/>
    <property type="evidence" value="ECO:0007669"/>
    <property type="project" value="TreeGrafter"/>
</dbReference>
<dbReference type="AlphaFoldDB" id="A1SWB2"/>
<dbReference type="Proteomes" id="UP000000639">
    <property type="component" value="Chromosome"/>
</dbReference>
<dbReference type="SMART" id="SM00354">
    <property type="entry name" value="HTH_LACI"/>
    <property type="match status" value="1"/>
</dbReference>
<keyword evidence="1" id="KW-0805">Transcription regulation</keyword>
<evidence type="ECO:0000259" key="4">
    <source>
        <dbReference type="PROSITE" id="PS50932"/>
    </source>
</evidence>
<dbReference type="STRING" id="357804.Ping_2013"/>
<dbReference type="PANTHER" id="PTHR30146">
    <property type="entry name" value="LACI-RELATED TRANSCRIPTIONAL REPRESSOR"/>
    <property type="match status" value="1"/>
</dbReference>
<dbReference type="eggNOG" id="COG1609">
    <property type="taxonomic scope" value="Bacteria"/>
</dbReference>
<dbReference type="Gene3D" id="1.10.260.40">
    <property type="entry name" value="lambda repressor-like DNA-binding domains"/>
    <property type="match status" value="1"/>
</dbReference>
<dbReference type="SUPFAM" id="SSF53822">
    <property type="entry name" value="Periplasmic binding protein-like I"/>
    <property type="match status" value="1"/>
</dbReference>
<dbReference type="EMBL" id="CP000510">
    <property type="protein sequence ID" value="ABM03777.1"/>
    <property type="molecule type" value="Genomic_DNA"/>
</dbReference>
<dbReference type="Pfam" id="PF00356">
    <property type="entry name" value="LacI"/>
    <property type="match status" value="1"/>
</dbReference>
<evidence type="ECO:0000313" key="5">
    <source>
        <dbReference type="EMBL" id="ABM03777.1"/>
    </source>
</evidence>
<dbReference type="RefSeq" id="WP_011770337.1">
    <property type="nucleotide sequence ID" value="NC_008709.1"/>
</dbReference>
<dbReference type="GO" id="GO:0003700">
    <property type="term" value="F:DNA-binding transcription factor activity"/>
    <property type="evidence" value="ECO:0007669"/>
    <property type="project" value="TreeGrafter"/>
</dbReference>
<dbReference type="PANTHER" id="PTHR30146:SF153">
    <property type="entry name" value="LACTOSE OPERON REPRESSOR"/>
    <property type="match status" value="1"/>
</dbReference>
<dbReference type="InterPro" id="IPR046335">
    <property type="entry name" value="LacI/GalR-like_sensor"/>
</dbReference>
<evidence type="ECO:0000256" key="2">
    <source>
        <dbReference type="ARBA" id="ARBA00023125"/>
    </source>
</evidence>
<sequence length="356" mass="38953">MNVTFKDVAELANVSTQTVSRVTNGSLNVAPETREKVNAAIKQLGYIPNKGAQILGRAKSKMIGLVTLDILLHGASLLANGVRKQAKNLGYGTSLSVIADPAIDKITTAVDDLKAQRVEFIIMNIPLSSDNAEMLVVQYSSIHFVFIDVPPDSQVNSVSGASYNGAKIAAELMLSLCRKRLLFINGPQGSSASRLRLQGWLDVLKEDADSKIINQFEGDWRASSGYRCMRQALSDGHDFDGVLVANDQMALGVLRALSEFNLSVPQQVSVIGFDDTVDSAYFTPPLTTIKQDFLTIGERAVLLAFSVADKAKKSYRHESIVTELIERKSTQAYRPPQANEQKIKVLLKQIEKLLIE</sequence>
<feature type="domain" description="HTH lacI-type" evidence="4">
    <location>
        <begin position="3"/>
        <end position="57"/>
    </location>
</feature>
<dbReference type="PROSITE" id="PS50932">
    <property type="entry name" value="HTH_LACI_2"/>
    <property type="match status" value="1"/>
</dbReference>
<dbReference type="InterPro" id="IPR028082">
    <property type="entry name" value="Peripla_BP_I"/>
</dbReference>
<dbReference type="OrthoDB" id="5681588at2"/>
<dbReference type="CDD" id="cd01574">
    <property type="entry name" value="PBP1_LacI"/>
    <property type="match status" value="1"/>
</dbReference>
<keyword evidence="6" id="KW-1185">Reference proteome</keyword>
<keyword evidence="3" id="KW-0804">Transcription</keyword>
<dbReference type="InterPro" id="IPR010982">
    <property type="entry name" value="Lambda_DNA-bd_dom_sf"/>
</dbReference>
<proteinExistence type="predicted"/>
<evidence type="ECO:0000313" key="6">
    <source>
        <dbReference type="Proteomes" id="UP000000639"/>
    </source>
</evidence>
<evidence type="ECO:0000256" key="1">
    <source>
        <dbReference type="ARBA" id="ARBA00023015"/>
    </source>
</evidence>
<dbReference type="NCBIfam" id="NF007075">
    <property type="entry name" value="PRK09526.1"/>
    <property type="match status" value="1"/>
</dbReference>
<dbReference type="SUPFAM" id="SSF47413">
    <property type="entry name" value="lambda repressor-like DNA-binding domains"/>
    <property type="match status" value="1"/>
</dbReference>
<gene>
    <name evidence="5" type="ordered locus">Ping_2013</name>
</gene>
<dbReference type="Pfam" id="PF13377">
    <property type="entry name" value="Peripla_BP_3"/>
    <property type="match status" value="1"/>
</dbReference>
<reference evidence="5 6" key="1">
    <citation type="submission" date="2007-01" db="EMBL/GenBank/DDBJ databases">
        <title>Complete sequence of Psychromonas ingrahamii 37.</title>
        <authorList>
            <consortium name="US DOE Joint Genome Institute"/>
            <person name="Copeland A."/>
            <person name="Lucas S."/>
            <person name="Lapidus A."/>
            <person name="Barry K."/>
            <person name="Detter J.C."/>
            <person name="Glavina del Rio T."/>
            <person name="Hammon N."/>
            <person name="Israni S."/>
            <person name="Dalin E."/>
            <person name="Tice H."/>
            <person name="Pitluck S."/>
            <person name="Thompson L.S."/>
            <person name="Brettin T."/>
            <person name="Bruce D."/>
            <person name="Han C."/>
            <person name="Tapia R."/>
            <person name="Schmutz J."/>
            <person name="Larimer F."/>
            <person name="Land M."/>
            <person name="Hauser L."/>
            <person name="Kyrpides N."/>
            <person name="Ivanova N."/>
            <person name="Staley J."/>
            <person name="Richardson P."/>
        </authorList>
    </citation>
    <scope>NUCLEOTIDE SEQUENCE [LARGE SCALE GENOMIC DNA]</scope>
    <source>
        <strain evidence="5 6">37</strain>
    </source>
</reference>
<evidence type="ECO:0000256" key="3">
    <source>
        <dbReference type="ARBA" id="ARBA00023163"/>
    </source>
</evidence>
<accession>A1SWB2</accession>
<organism evidence="5 6">
    <name type="scientific">Psychromonas ingrahamii (strain DSM 17664 / CCUG 51855 / 37)</name>
    <dbReference type="NCBI Taxonomy" id="357804"/>
    <lineage>
        <taxon>Bacteria</taxon>
        <taxon>Pseudomonadati</taxon>
        <taxon>Pseudomonadota</taxon>
        <taxon>Gammaproteobacteria</taxon>
        <taxon>Alteromonadales</taxon>
        <taxon>Psychromonadaceae</taxon>
        <taxon>Psychromonas</taxon>
    </lineage>
</organism>
<dbReference type="HOGENOM" id="CLU_037628_6_4_6"/>